<proteinExistence type="predicted"/>
<protein>
    <submittedName>
        <fullName evidence="2">Uncharacterized protein</fullName>
    </submittedName>
</protein>
<gene>
    <name evidence="2" type="ORF">PIB30_031946</name>
</gene>
<comment type="caution">
    <text evidence="2">The sequence shown here is derived from an EMBL/GenBank/DDBJ whole genome shotgun (WGS) entry which is preliminary data.</text>
</comment>
<keyword evidence="3" id="KW-1185">Reference proteome</keyword>
<name>A0ABU6RCB7_9FABA</name>
<feature type="compositionally biased region" description="Basic and acidic residues" evidence="1">
    <location>
        <begin position="98"/>
        <end position="109"/>
    </location>
</feature>
<evidence type="ECO:0000313" key="2">
    <source>
        <dbReference type="EMBL" id="MED6121615.1"/>
    </source>
</evidence>
<feature type="compositionally biased region" description="Acidic residues" evidence="1">
    <location>
        <begin position="71"/>
        <end position="91"/>
    </location>
</feature>
<accession>A0ABU6RCB7</accession>
<sequence length="159" mass="17848">MPRKLRFNLPTTMDTVADVKTGGNMLEQWKGGPNPQVNIHGNEARPAKSARVIVLKVPTPRECSTHRADLDDTSSEDEDYIPEVDVDESSEESLGNLSEREEVGRSGKETRRKQRDVWHVQVIENGVEREETITGKEVFSLPAVRIVVLTFDTMHKPVG</sequence>
<dbReference type="Proteomes" id="UP001341840">
    <property type="component" value="Unassembled WGS sequence"/>
</dbReference>
<dbReference type="EMBL" id="JASCZI010030347">
    <property type="protein sequence ID" value="MED6121615.1"/>
    <property type="molecule type" value="Genomic_DNA"/>
</dbReference>
<evidence type="ECO:0000256" key="1">
    <source>
        <dbReference type="SAM" id="MobiDB-lite"/>
    </source>
</evidence>
<evidence type="ECO:0000313" key="3">
    <source>
        <dbReference type="Proteomes" id="UP001341840"/>
    </source>
</evidence>
<organism evidence="2 3">
    <name type="scientific">Stylosanthes scabra</name>
    <dbReference type="NCBI Taxonomy" id="79078"/>
    <lineage>
        <taxon>Eukaryota</taxon>
        <taxon>Viridiplantae</taxon>
        <taxon>Streptophyta</taxon>
        <taxon>Embryophyta</taxon>
        <taxon>Tracheophyta</taxon>
        <taxon>Spermatophyta</taxon>
        <taxon>Magnoliopsida</taxon>
        <taxon>eudicotyledons</taxon>
        <taxon>Gunneridae</taxon>
        <taxon>Pentapetalae</taxon>
        <taxon>rosids</taxon>
        <taxon>fabids</taxon>
        <taxon>Fabales</taxon>
        <taxon>Fabaceae</taxon>
        <taxon>Papilionoideae</taxon>
        <taxon>50 kb inversion clade</taxon>
        <taxon>dalbergioids sensu lato</taxon>
        <taxon>Dalbergieae</taxon>
        <taxon>Pterocarpus clade</taxon>
        <taxon>Stylosanthes</taxon>
    </lineage>
</organism>
<reference evidence="2 3" key="1">
    <citation type="journal article" date="2023" name="Plants (Basel)">
        <title>Bridging the Gap: Combining Genomics and Transcriptomics Approaches to Understand Stylosanthes scabra, an Orphan Legume from the Brazilian Caatinga.</title>
        <authorList>
            <person name="Ferreira-Neto J.R.C."/>
            <person name="da Silva M.D."/>
            <person name="Binneck E."/>
            <person name="de Melo N.F."/>
            <person name="da Silva R.H."/>
            <person name="de Melo A.L.T.M."/>
            <person name="Pandolfi V."/>
            <person name="Bustamante F.O."/>
            <person name="Brasileiro-Vidal A.C."/>
            <person name="Benko-Iseppon A.M."/>
        </authorList>
    </citation>
    <scope>NUCLEOTIDE SEQUENCE [LARGE SCALE GENOMIC DNA]</scope>
    <source>
        <tissue evidence="2">Leaves</tissue>
    </source>
</reference>
<feature type="region of interest" description="Disordered" evidence="1">
    <location>
        <begin position="62"/>
        <end position="114"/>
    </location>
</feature>